<evidence type="ECO:0000256" key="9">
    <source>
        <dbReference type="ARBA" id="ARBA00022807"/>
    </source>
</evidence>
<evidence type="ECO:0000313" key="16">
    <source>
        <dbReference type="Proteomes" id="UP000265515"/>
    </source>
</evidence>
<evidence type="ECO:0000313" key="15">
    <source>
        <dbReference type="EMBL" id="GBG75072.1"/>
    </source>
</evidence>
<dbReference type="PROSITE" id="PS50053">
    <property type="entry name" value="UBIQUITIN_2"/>
    <property type="match status" value="1"/>
</dbReference>
<feature type="region of interest" description="Disordered" evidence="11">
    <location>
        <begin position="1"/>
        <end position="25"/>
    </location>
</feature>
<feature type="domain" description="DUSP" evidence="14">
    <location>
        <begin position="715"/>
        <end position="820"/>
    </location>
</feature>
<keyword evidence="6" id="KW-0677">Repeat</keyword>
<dbReference type="PROSITE" id="PS51283">
    <property type="entry name" value="DUSP"/>
    <property type="match status" value="3"/>
</dbReference>
<dbReference type="GO" id="GO:0006508">
    <property type="term" value="P:proteolysis"/>
    <property type="evidence" value="ECO:0007669"/>
    <property type="project" value="UniProtKB-KW"/>
</dbReference>
<keyword evidence="5" id="KW-0645">Protease</keyword>
<dbReference type="InterPro" id="IPR035927">
    <property type="entry name" value="DUSP-like_sf"/>
</dbReference>
<dbReference type="GO" id="GO:0005634">
    <property type="term" value="C:nucleus"/>
    <property type="evidence" value="ECO:0007669"/>
    <property type="project" value="UniProtKB-SubCell"/>
</dbReference>
<dbReference type="SMART" id="SM00695">
    <property type="entry name" value="DUSP"/>
    <property type="match status" value="1"/>
</dbReference>
<evidence type="ECO:0000256" key="8">
    <source>
        <dbReference type="ARBA" id="ARBA00022801"/>
    </source>
</evidence>
<evidence type="ECO:0000256" key="6">
    <source>
        <dbReference type="ARBA" id="ARBA00022737"/>
    </source>
</evidence>
<evidence type="ECO:0000256" key="11">
    <source>
        <dbReference type="SAM" id="MobiDB-lite"/>
    </source>
</evidence>
<dbReference type="InterPro" id="IPR001394">
    <property type="entry name" value="Peptidase_C19_UCH"/>
</dbReference>
<dbReference type="PANTHER" id="PTHR24006:SF722">
    <property type="entry name" value="UBIQUITIN CARBOXYL-TERMINAL HYDROLASE 48"/>
    <property type="match status" value="1"/>
</dbReference>
<evidence type="ECO:0000256" key="1">
    <source>
        <dbReference type="ARBA" id="ARBA00000707"/>
    </source>
</evidence>
<reference evidence="15 16" key="1">
    <citation type="journal article" date="2018" name="Cell">
        <title>The Chara Genome: Secondary Complexity and Implications for Plant Terrestrialization.</title>
        <authorList>
            <person name="Nishiyama T."/>
            <person name="Sakayama H."/>
            <person name="Vries J.D."/>
            <person name="Buschmann H."/>
            <person name="Saint-Marcoux D."/>
            <person name="Ullrich K.K."/>
            <person name="Haas F.B."/>
            <person name="Vanderstraeten L."/>
            <person name="Becker D."/>
            <person name="Lang D."/>
            <person name="Vosolsobe S."/>
            <person name="Rombauts S."/>
            <person name="Wilhelmsson P.K.I."/>
            <person name="Janitza P."/>
            <person name="Kern R."/>
            <person name="Heyl A."/>
            <person name="Rumpler F."/>
            <person name="Villalobos L.I.A.C."/>
            <person name="Clay J.M."/>
            <person name="Skokan R."/>
            <person name="Toyoda A."/>
            <person name="Suzuki Y."/>
            <person name="Kagoshima H."/>
            <person name="Schijlen E."/>
            <person name="Tajeshwar N."/>
            <person name="Catarino B."/>
            <person name="Hetherington A.J."/>
            <person name="Saltykova A."/>
            <person name="Bonnot C."/>
            <person name="Breuninger H."/>
            <person name="Symeonidi A."/>
            <person name="Radhakrishnan G.V."/>
            <person name="Van Nieuwerburgh F."/>
            <person name="Deforce D."/>
            <person name="Chang C."/>
            <person name="Karol K.G."/>
            <person name="Hedrich R."/>
            <person name="Ulvskov P."/>
            <person name="Glockner G."/>
            <person name="Delwiche C.F."/>
            <person name="Petrasek J."/>
            <person name="Van de Peer Y."/>
            <person name="Friml J."/>
            <person name="Beilby M."/>
            <person name="Dolan L."/>
            <person name="Kohara Y."/>
            <person name="Sugano S."/>
            <person name="Fujiyama A."/>
            <person name="Delaux P.-M."/>
            <person name="Quint M."/>
            <person name="TheiBen G."/>
            <person name="Hagemann M."/>
            <person name="Harholt J."/>
            <person name="Dunand C."/>
            <person name="Zachgo S."/>
            <person name="Langdale J."/>
            <person name="Maumus F."/>
            <person name="Straeten D.V.D."/>
            <person name="Gould S.B."/>
            <person name="Rensing S.A."/>
        </authorList>
    </citation>
    <scope>NUCLEOTIDE SEQUENCE [LARGE SCALE GENOMIC DNA]</scope>
    <source>
        <strain evidence="15 16">S276</strain>
    </source>
</reference>
<sequence>MKRLADGPGTRLRTKKAKTGANESSQDILRQIAETKHIGVHQRLRLYNADKPVCHCCRSNSRENPNCFCGFAPPPNGVRKQGLWQKTPDVVLELGPNPEESMRSVMDRPIGLVNLGATCYVNSVLQCLYMNTAFRAGLFAVETDILMQNKVLYQLGRLFAELQLGLKNAGDPREFARTLHLDNGVQQDGQEFMKLLLTLLETMLAKSKRESVRGLVQGLFRGTFSYATRCWECGFESGSSEQLVDFYELEVNVKGFRGLEESLDDYLSEEKLEGENQYLCEYCGRRVDATRCVKLRSFPPIVNFQLKRFVFNPKTAMKKKVTSRFNFPKTIDLAPRLTKHGMHTIQDESAGLVPRCASDPEEGRYVYDLMAILIHKGNMASSGHYIAHIKDDVTNEWWQFDDETVTCLGCHPLGEAMSTQGEINPCRASSSPEIVIMDDDGDRLEGTGNTMTVGGPAGTVDGKIEGGTGLGSSGAEAAVVHDPNMLTSADAYMLMYRHRVNPQNEEEKADGIAPEADGLVQGGGVEIKEGANSCPKDTGDLLNGASRGDFAESSQSRGSGDGGSVASTLECKIISPQPEFCHEIQACNQALQESCLEYKERLEQESLRIKARREEVRTILSEIAVNALEEPFFWINSDWLRTWADSARQIPPIDNNVLKCEHGKVPPSKVTSMKRISEKAWTKLCGLYGGGPVLTGDDCCEACIFEEAKAAISADSFRDERAAVREMVESMMNNPETWRGPCFYVSKQWLNHWLRRKQVDVPSDADSQPLKNLVCPHDGLYPEQAPYAKRQLVPQAVWEYFARVAAQVEGVDVDSYRSFSEHTEDCSICEVDMSKEALKQEDLRASKLEERQVLEAVYSGRPVPIHSDGVYYLVPTDWLQRWRAFVSASGKNVMTVEGPDGLEAGLSSLICEKHWRLLHPPPELTIRKDEAVQRSMNEEAFTVVSERDWFLLRDRWAKHQDGGLLEIQARVQWVQVEECDVSQGGSWNAKASTAFPKRGRQRKNRVEEEKEKERKDKDRDEQQKEEEKEDKEMENGKSGNADAEEPRIVTSKVMWPQLITEPPLCAECIADRQSTELISKLSYTNGEITVELLRGTEPPPSMLCPAAMGTVSGQEGERRSKRVRKATAMTGGRAVLKVSGTMTVFELKMLVWESLGVTRENQRLGFGNRELNDNRATMADVNVLPGARLWVFDTGQHQDRDIAEDLVTEVIRVGEPEEGFKGTGLLGHGKRDMQPSLNGACDRFRPATELDRQDHREGSGREREFVCEGDVGSVHTSYRNGSSIMREFTEADRSEGMAGDYGMSALQIETRSQEEHVSRGDGREPLIRHHAEPGGMSKNRGENGSDGHADGQRGLRRGQERYPDDRGCGGEQAFTCGLYGQLAVGGQVSESSVVGVGVSASATGSLAGDVRCRTDRADSSDVVILEAQRSWGR</sequence>
<dbReference type="InterPro" id="IPR050164">
    <property type="entry name" value="Peptidase_C19"/>
</dbReference>
<dbReference type="PROSITE" id="PS00972">
    <property type="entry name" value="USP_1"/>
    <property type="match status" value="1"/>
</dbReference>
<dbReference type="Proteomes" id="UP000265515">
    <property type="component" value="Unassembled WGS sequence"/>
</dbReference>
<dbReference type="SUPFAM" id="SSF54236">
    <property type="entry name" value="Ubiquitin-like"/>
    <property type="match status" value="1"/>
</dbReference>
<dbReference type="SUPFAM" id="SSF143791">
    <property type="entry name" value="DUSP-like"/>
    <property type="match status" value="2"/>
</dbReference>
<dbReference type="EC" id="3.4.19.12" evidence="4"/>
<keyword evidence="16" id="KW-1185">Reference proteome</keyword>
<dbReference type="GO" id="GO:0005829">
    <property type="term" value="C:cytosol"/>
    <property type="evidence" value="ECO:0007669"/>
    <property type="project" value="TreeGrafter"/>
</dbReference>
<gene>
    <name evidence="15" type="ORF">CBR_g19585</name>
</gene>
<dbReference type="SUPFAM" id="SSF54001">
    <property type="entry name" value="Cysteine proteinases"/>
    <property type="match status" value="1"/>
</dbReference>
<dbReference type="EMBL" id="BFEA01000217">
    <property type="protein sequence ID" value="GBG75072.1"/>
    <property type="molecule type" value="Genomic_DNA"/>
</dbReference>
<dbReference type="InterPro" id="IPR028889">
    <property type="entry name" value="USP"/>
</dbReference>
<protein>
    <recommendedName>
        <fullName evidence="4">ubiquitinyl hydrolase 1</fullName>
        <ecNumber evidence="4">3.4.19.12</ecNumber>
    </recommendedName>
</protein>
<evidence type="ECO:0000256" key="3">
    <source>
        <dbReference type="ARBA" id="ARBA00009085"/>
    </source>
</evidence>
<dbReference type="Gramene" id="GBG75072">
    <property type="protein sequence ID" value="GBG75072"/>
    <property type="gene ID" value="CBR_g19585"/>
</dbReference>
<evidence type="ECO:0000256" key="5">
    <source>
        <dbReference type="ARBA" id="ARBA00022670"/>
    </source>
</evidence>
<dbReference type="CDD" id="cd01795">
    <property type="entry name" value="Ubl_USP48"/>
    <property type="match status" value="1"/>
</dbReference>
<dbReference type="InterPro" id="IPR018200">
    <property type="entry name" value="USP_CS"/>
</dbReference>
<evidence type="ECO:0000256" key="7">
    <source>
        <dbReference type="ARBA" id="ARBA00022786"/>
    </source>
</evidence>
<comment type="similarity">
    <text evidence="3">Belongs to the peptidase C19 family.</text>
</comment>
<evidence type="ECO:0000259" key="14">
    <source>
        <dbReference type="PROSITE" id="PS51283"/>
    </source>
</evidence>
<comment type="subcellular location">
    <subcellularLocation>
        <location evidence="2">Nucleus</location>
    </subcellularLocation>
</comment>
<accession>A0A388KYL8</accession>
<dbReference type="PROSITE" id="PS50235">
    <property type="entry name" value="USP_3"/>
    <property type="match status" value="1"/>
</dbReference>
<dbReference type="PROSITE" id="PS00973">
    <property type="entry name" value="USP_2"/>
    <property type="match status" value="1"/>
</dbReference>
<dbReference type="InterPro" id="IPR033841">
    <property type="entry name" value="Pep_USP48"/>
</dbReference>
<feature type="compositionally biased region" description="Basic and acidic residues" evidence="11">
    <location>
        <begin position="1004"/>
        <end position="1035"/>
    </location>
</feature>
<keyword evidence="10" id="KW-0539">Nucleus</keyword>
<proteinExistence type="inferred from homology"/>
<dbReference type="GO" id="GO:0016579">
    <property type="term" value="P:protein deubiquitination"/>
    <property type="evidence" value="ECO:0007669"/>
    <property type="project" value="InterPro"/>
</dbReference>
<organism evidence="15 16">
    <name type="scientific">Chara braunii</name>
    <name type="common">Braun's stonewort</name>
    <dbReference type="NCBI Taxonomy" id="69332"/>
    <lineage>
        <taxon>Eukaryota</taxon>
        <taxon>Viridiplantae</taxon>
        <taxon>Streptophyta</taxon>
        <taxon>Charophyceae</taxon>
        <taxon>Charales</taxon>
        <taxon>Characeae</taxon>
        <taxon>Chara</taxon>
    </lineage>
</organism>
<dbReference type="SMART" id="SM00213">
    <property type="entry name" value="UBQ"/>
    <property type="match status" value="1"/>
</dbReference>
<feature type="domain" description="USP" evidence="13">
    <location>
        <begin position="110"/>
        <end position="429"/>
    </location>
</feature>
<feature type="region of interest" description="Disordered" evidence="11">
    <location>
        <begin position="525"/>
        <end position="564"/>
    </location>
</feature>
<dbReference type="GO" id="GO:0004197">
    <property type="term" value="F:cysteine-type endopeptidase activity"/>
    <property type="evidence" value="ECO:0007669"/>
    <property type="project" value="InterPro"/>
</dbReference>
<dbReference type="InterPro" id="IPR000626">
    <property type="entry name" value="Ubiquitin-like_dom"/>
</dbReference>
<dbReference type="InterPro" id="IPR044743">
    <property type="entry name" value="Ubl_USP48"/>
</dbReference>
<dbReference type="InterPro" id="IPR029071">
    <property type="entry name" value="Ubiquitin-like_domsf"/>
</dbReference>
<feature type="domain" description="DUSP" evidence="14">
    <location>
        <begin position="607"/>
        <end position="700"/>
    </location>
</feature>
<dbReference type="Gene3D" id="3.90.70.10">
    <property type="entry name" value="Cysteine proteinases"/>
    <property type="match status" value="1"/>
</dbReference>
<comment type="catalytic activity">
    <reaction evidence="1">
        <text>Thiol-dependent hydrolysis of ester, thioester, amide, peptide and isopeptide bonds formed by the C-terminal Gly of ubiquitin (a 76-residue protein attached to proteins as an intracellular targeting signal).</text>
        <dbReference type="EC" id="3.4.19.12"/>
    </reaction>
</comment>
<comment type="caution">
    <text evidence="15">The sequence shown here is derived from an EMBL/GenBank/DDBJ whole genome shotgun (WGS) entry which is preliminary data.</text>
</comment>
<feature type="region of interest" description="Disordered" evidence="11">
    <location>
        <begin position="985"/>
        <end position="1049"/>
    </location>
</feature>
<evidence type="ECO:0000259" key="13">
    <source>
        <dbReference type="PROSITE" id="PS50235"/>
    </source>
</evidence>
<feature type="compositionally biased region" description="Basic and acidic residues" evidence="11">
    <location>
        <begin position="1311"/>
        <end position="1332"/>
    </location>
</feature>
<evidence type="ECO:0000256" key="10">
    <source>
        <dbReference type="ARBA" id="ARBA00023242"/>
    </source>
</evidence>
<keyword evidence="9" id="KW-0788">Thiol protease</keyword>
<keyword evidence="8" id="KW-0378">Hydrolase</keyword>
<keyword evidence="7" id="KW-0833">Ubl conjugation pathway</keyword>
<dbReference type="Gene3D" id="3.10.20.90">
    <property type="entry name" value="Phosphatidylinositol 3-kinase Catalytic Subunit, Chain A, domain 1"/>
    <property type="match status" value="1"/>
</dbReference>
<evidence type="ECO:0000259" key="12">
    <source>
        <dbReference type="PROSITE" id="PS50053"/>
    </source>
</evidence>
<dbReference type="OrthoDB" id="289038at2759"/>
<dbReference type="CDD" id="cd02668">
    <property type="entry name" value="Peptidase_C19L"/>
    <property type="match status" value="1"/>
</dbReference>
<feature type="domain" description="DUSP" evidence="14">
    <location>
        <begin position="845"/>
        <end position="971"/>
    </location>
</feature>
<dbReference type="Pfam" id="PF06337">
    <property type="entry name" value="DUSP"/>
    <property type="match status" value="1"/>
</dbReference>
<dbReference type="Pfam" id="PF00443">
    <property type="entry name" value="UCH"/>
    <property type="match status" value="1"/>
</dbReference>
<feature type="compositionally biased region" description="Basic and acidic residues" evidence="11">
    <location>
        <begin position="1339"/>
        <end position="1366"/>
    </location>
</feature>
<evidence type="ECO:0000256" key="4">
    <source>
        <dbReference type="ARBA" id="ARBA00012759"/>
    </source>
</evidence>
<name>A0A388KYL8_CHABU</name>
<feature type="domain" description="Ubiquitin-like" evidence="12">
    <location>
        <begin position="1136"/>
        <end position="1189"/>
    </location>
</feature>
<dbReference type="GO" id="GO:0004843">
    <property type="term" value="F:cysteine-type deubiquitinase activity"/>
    <property type="evidence" value="ECO:0007669"/>
    <property type="project" value="UniProtKB-EC"/>
</dbReference>
<dbReference type="PANTHER" id="PTHR24006">
    <property type="entry name" value="UBIQUITIN CARBOXYL-TERMINAL HYDROLASE"/>
    <property type="match status" value="1"/>
</dbReference>
<dbReference type="STRING" id="69332.A0A388KYL8"/>
<evidence type="ECO:0000256" key="2">
    <source>
        <dbReference type="ARBA" id="ARBA00004123"/>
    </source>
</evidence>
<dbReference type="InterPro" id="IPR006615">
    <property type="entry name" value="Pept_C19_DUSP"/>
</dbReference>
<feature type="region of interest" description="Disordered" evidence="11">
    <location>
        <begin position="1310"/>
        <end position="1366"/>
    </location>
</feature>
<dbReference type="InterPro" id="IPR038765">
    <property type="entry name" value="Papain-like_cys_pep_sf"/>
</dbReference>